<evidence type="ECO:0000256" key="1">
    <source>
        <dbReference type="ARBA" id="ARBA00022468"/>
    </source>
</evidence>
<dbReference type="Proteomes" id="UP000663874">
    <property type="component" value="Unassembled WGS sequence"/>
</dbReference>
<dbReference type="InterPro" id="IPR041371">
    <property type="entry name" value="GH92_N"/>
</dbReference>
<keyword evidence="4" id="KW-0175">Coiled coil</keyword>
<dbReference type="SMART" id="SM00368">
    <property type="entry name" value="LRR_RI"/>
    <property type="match status" value="5"/>
</dbReference>
<evidence type="ECO:0000256" key="3">
    <source>
        <dbReference type="ARBA" id="ARBA00022737"/>
    </source>
</evidence>
<dbReference type="Pfam" id="PF13516">
    <property type="entry name" value="LRR_6"/>
    <property type="match status" value="3"/>
</dbReference>
<dbReference type="GO" id="GO:0031267">
    <property type="term" value="F:small GTPase binding"/>
    <property type="evidence" value="ECO:0007669"/>
    <property type="project" value="TreeGrafter"/>
</dbReference>
<dbReference type="GO" id="GO:0005634">
    <property type="term" value="C:nucleus"/>
    <property type="evidence" value="ECO:0007669"/>
    <property type="project" value="TreeGrafter"/>
</dbReference>
<keyword evidence="1" id="KW-0343">GTPase activation</keyword>
<sequence>MISQPLIPSNKDYHNENLKKQIAKCQPHSEVILTKQGLTDRDMSIVVDQAIFQRKCTELWLKQNSITSPGALILADALRHSIELKELYLYGNQISDIGSYSLAQALASEHSTLTRLSLGSNGITDEGARYFADMLKTNRKLRHLLLSTNKIGDRGCLHLANALIYPNTTLERLDLDSNRAITDSSVKTLAAIMKINDNLMGLNVSGLACVRSQAQTTPEVILSNPWHDRGFCDPDQYQAALGRCQNGYESCDLFIKAFEQRANIEREYIMAIQNWSKMWQNEINESQEFGTNKKTWLAAIRAGEQAAYTHTDIVERIQHDVIDQMVAFKKQNYAKSIIHIRKIKEFEKDFENLQKPWLKLLSRINDAKESYHEKRRKLKRAEQAKKIIDSNTGASEEEKTEAQISVNAYARESATLRNYGNVGVFPIQVDNDDNLQHMIAKRHGYRSTFKNESERIEPGFYQVYLDTHKVKVELTATEQIGVHRYPFDNVHEKHCMILIDSSYALPLDGCRQSHVNVDPNKNEITGSIFFKGFLSRAFGGVTTYFVITFTNWIDFGVWTQGRLMNRQTTADGCSSGVYVMLLANQQQHLFSEYMDHIYIDLSIWDIFRTQVPFLILHDSKRANDIVHSIMLIVEQGGYLPKWPLANRYTNCMIGSHADIILSNLIMKHKHDLYFNMTQILEALRIVANKVQKHDSRFDPPTYIKYQYVPFDMDEYSASLTLSYAYDDWTIGNIMYTAGLTDEAQEYYDPSQWFENIFENTKKNFCPRNSTGNILCPSSEIEYLIPFDYRYTEGDA</sequence>
<feature type="domain" description="F-BAR" evidence="5">
    <location>
        <begin position="218"/>
        <end position="404"/>
    </location>
</feature>
<dbReference type="SUPFAM" id="SSF103657">
    <property type="entry name" value="BAR/IMD domain-like"/>
    <property type="match status" value="1"/>
</dbReference>
<dbReference type="PANTHER" id="PTHR24113:SF12">
    <property type="entry name" value="RAN GTPASE-ACTIVATING PROTEIN 1"/>
    <property type="match status" value="1"/>
</dbReference>
<dbReference type="GO" id="GO:0005096">
    <property type="term" value="F:GTPase activator activity"/>
    <property type="evidence" value="ECO:0007669"/>
    <property type="project" value="UniProtKB-KW"/>
</dbReference>
<proteinExistence type="predicted"/>
<comment type="caution">
    <text evidence="6">The sequence shown here is derived from an EMBL/GenBank/DDBJ whole genome shotgun (WGS) entry which is preliminary data.</text>
</comment>
<dbReference type="InterPro" id="IPR014718">
    <property type="entry name" value="GH-type_carb-bd"/>
</dbReference>
<evidence type="ECO:0000256" key="2">
    <source>
        <dbReference type="ARBA" id="ARBA00022614"/>
    </source>
</evidence>
<dbReference type="SUPFAM" id="SSF52047">
    <property type="entry name" value="RNI-like"/>
    <property type="match status" value="1"/>
</dbReference>
<dbReference type="Gene3D" id="2.70.98.10">
    <property type="match status" value="1"/>
</dbReference>
<dbReference type="Pfam" id="PF00611">
    <property type="entry name" value="FCH"/>
    <property type="match status" value="1"/>
</dbReference>
<dbReference type="Gene3D" id="3.80.10.10">
    <property type="entry name" value="Ribonuclease Inhibitor"/>
    <property type="match status" value="1"/>
</dbReference>
<accession>A0A818RFP8</accession>
<dbReference type="GO" id="GO:0048471">
    <property type="term" value="C:perinuclear region of cytoplasm"/>
    <property type="evidence" value="ECO:0007669"/>
    <property type="project" value="TreeGrafter"/>
</dbReference>
<name>A0A818RFP8_9BILA</name>
<dbReference type="AlphaFoldDB" id="A0A818RFP8"/>
<dbReference type="InterPro" id="IPR001060">
    <property type="entry name" value="FCH_dom"/>
</dbReference>
<dbReference type="EMBL" id="CAJOBE010000538">
    <property type="protein sequence ID" value="CAF3656139.1"/>
    <property type="molecule type" value="Genomic_DNA"/>
</dbReference>
<evidence type="ECO:0000313" key="7">
    <source>
        <dbReference type="Proteomes" id="UP000663874"/>
    </source>
</evidence>
<evidence type="ECO:0000259" key="5">
    <source>
        <dbReference type="PROSITE" id="PS51741"/>
    </source>
</evidence>
<dbReference type="PROSITE" id="PS51450">
    <property type="entry name" value="LRR"/>
    <property type="match status" value="1"/>
</dbReference>
<gene>
    <name evidence="6" type="ORF">FNK824_LOCUS6271</name>
</gene>
<keyword evidence="2" id="KW-0433">Leucine-rich repeat</keyword>
<dbReference type="GO" id="GO:0006913">
    <property type="term" value="P:nucleocytoplasmic transport"/>
    <property type="evidence" value="ECO:0007669"/>
    <property type="project" value="TreeGrafter"/>
</dbReference>
<dbReference type="InterPro" id="IPR031160">
    <property type="entry name" value="F_BAR_dom"/>
</dbReference>
<organism evidence="6 7">
    <name type="scientific">Rotaria sordida</name>
    <dbReference type="NCBI Taxonomy" id="392033"/>
    <lineage>
        <taxon>Eukaryota</taxon>
        <taxon>Metazoa</taxon>
        <taxon>Spiralia</taxon>
        <taxon>Gnathifera</taxon>
        <taxon>Rotifera</taxon>
        <taxon>Eurotatoria</taxon>
        <taxon>Bdelloidea</taxon>
        <taxon>Philodinida</taxon>
        <taxon>Philodinidae</taxon>
        <taxon>Rotaria</taxon>
    </lineage>
</organism>
<dbReference type="PROSITE" id="PS51741">
    <property type="entry name" value="F_BAR"/>
    <property type="match status" value="1"/>
</dbReference>
<dbReference type="InterPro" id="IPR032675">
    <property type="entry name" value="LRR_dom_sf"/>
</dbReference>
<reference evidence="6" key="1">
    <citation type="submission" date="2021-02" db="EMBL/GenBank/DDBJ databases">
        <authorList>
            <person name="Nowell W R."/>
        </authorList>
    </citation>
    <scope>NUCLEOTIDE SEQUENCE</scope>
</reference>
<dbReference type="Pfam" id="PF07971">
    <property type="entry name" value="Glyco_hydro_92"/>
    <property type="match status" value="1"/>
</dbReference>
<dbReference type="Gene3D" id="1.20.1270.60">
    <property type="entry name" value="Arfaptin homology (AH) domain/BAR domain"/>
    <property type="match status" value="1"/>
</dbReference>
<dbReference type="Pfam" id="PF17678">
    <property type="entry name" value="Glyco_hydro_92N"/>
    <property type="match status" value="1"/>
</dbReference>
<dbReference type="Gene3D" id="1.20.1610.10">
    <property type="entry name" value="alpha-1,2-mannosidases domains"/>
    <property type="match status" value="1"/>
</dbReference>
<protein>
    <recommendedName>
        <fullName evidence="5">F-BAR domain-containing protein</fullName>
    </recommendedName>
</protein>
<dbReference type="GO" id="GO:0005829">
    <property type="term" value="C:cytosol"/>
    <property type="evidence" value="ECO:0007669"/>
    <property type="project" value="TreeGrafter"/>
</dbReference>
<evidence type="ECO:0000256" key="4">
    <source>
        <dbReference type="PROSITE-ProRule" id="PRU01077"/>
    </source>
</evidence>
<dbReference type="Gene3D" id="1.20.1050.60">
    <property type="entry name" value="alpha-1,2-mannosidase"/>
    <property type="match status" value="1"/>
</dbReference>
<evidence type="ECO:0000313" key="6">
    <source>
        <dbReference type="EMBL" id="CAF3656139.1"/>
    </source>
</evidence>
<dbReference type="GO" id="GO:0030246">
    <property type="term" value="F:carbohydrate binding"/>
    <property type="evidence" value="ECO:0007669"/>
    <property type="project" value="InterPro"/>
</dbReference>
<dbReference type="InterPro" id="IPR027038">
    <property type="entry name" value="RanGap"/>
</dbReference>
<dbReference type="SMART" id="SM00055">
    <property type="entry name" value="FCH"/>
    <property type="match status" value="1"/>
</dbReference>
<dbReference type="InterPro" id="IPR001611">
    <property type="entry name" value="Leu-rich_rpt"/>
</dbReference>
<keyword evidence="3" id="KW-0677">Repeat</keyword>
<dbReference type="InterPro" id="IPR027267">
    <property type="entry name" value="AH/BAR_dom_sf"/>
</dbReference>
<dbReference type="InterPro" id="IPR012939">
    <property type="entry name" value="Glyco_hydro_92"/>
</dbReference>
<dbReference type="PANTHER" id="PTHR24113">
    <property type="entry name" value="RAN GTPASE-ACTIVATING PROTEIN 1"/>
    <property type="match status" value="1"/>
</dbReference>